<feature type="compositionally biased region" description="Basic residues" evidence="1">
    <location>
        <begin position="232"/>
        <end position="247"/>
    </location>
</feature>
<gene>
    <name evidence="2" type="ORF">ECRASSUSDP1_LOCUS1209</name>
</gene>
<feature type="compositionally biased region" description="Basic residues" evidence="1">
    <location>
        <begin position="511"/>
        <end position="529"/>
    </location>
</feature>
<organism evidence="2 3">
    <name type="scientific">Euplotes crassus</name>
    <dbReference type="NCBI Taxonomy" id="5936"/>
    <lineage>
        <taxon>Eukaryota</taxon>
        <taxon>Sar</taxon>
        <taxon>Alveolata</taxon>
        <taxon>Ciliophora</taxon>
        <taxon>Intramacronucleata</taxon>
        <taxon>Spirotrichea</taxon>
        <taxon>Hypotrichia</taxon>
        <taxon>Euplotida</taxon>
        <taxon>Euplotidae</taxon>
        <taxon>Moneuplotes</taxon>
    </lineage>
</organism>
<proteinExistence type="predicted"/>
<accession>A0AAD1U208</accession>
<feature type="compositionally biased region" description="Basic residues" evidence="1">
    <location>
        <begin position="486"/>
        <end position="499"/>
    </location>
</feature>
<feature type="compositionally biased region" description="Polar residues" evidence="1">
    <location>
        <begin position="160"/>
        <end position="184"/>
    </location>
</feature>
<feature type="region of interest" description="Disordered" evidence="1">
    <location>
        <begin position="72"/>
        <end position="265"/>
    </location>
</feature>
<dbReference type="AlphaFoldDB" id="A0AAD1U208"/>
<keyword evidence="3" id="KW-1185">Reference proteome</keyword>
<feature type="compositionally biased region" description="Low complexity" evidence="1">
    <location>
        <begin position="248"/>
        <end position="257"/>
    </location>
</feature>
<feature type="compositionally biased region" description="Polar residues" evidence="1">
    <location>
        <begin position="75"/>
        <end position="99"/>
    </location>
</feature>
<feature type="compositionally biased region" description="Basic and acidic residues" evidence="1">
    <location>
        <begin position="414"/>
        <end position="426"/>
    </location>
</feature>
<feature type="region of interest" description="Disordered" evidence="1">
    <location>
        <begin position="408"/>
        <end position="538"/>
    </location>
</feature>
<feature type="compositionally biased region" description="Polar residues" evidence="1">
    <location>
        <begin position="109"/>
        <end position="129"/>
    </location>
</feature>
<evidence type="ECO:0000313" key="3">
    <source>
        <dbReference type="Proteomes" id="UP001295684"/>
    </source>
</evidence>
<evidence type="ECO:0000313" key="2">
    <source>
        <dbReference type="EMBL" id="CAI2359915.1"/>
    </source>
</evidence>
<name>A0AAD1U208_EUPCR</name>
<evidence type="ECO:0000256" key="1">
    <source>
        <dbReference type="SAM" id="MobiDB-lite"/>
    </source>
</evidence>
<dbReference type="Proteomes" id="UP001295684">
    <property type="component" value="Unassembled WGS sequence"/>
</dbReference>
<feature type="compositionally biased region" description="Basic residues" evidence="1">
    <location>
        <begin position="191"/>
        <end position="200"/>
    </location>
</feature>
<reference evidence="2" key="1">
    <citation type="submission" date="2023-07" db="EMBL/GenBank/DDBJ databases">
        <authorList>
            <consortium name="AG Swart"/>
            <person name="Singh M."/>
            <person name="Singh A."/>
            <person name="Seah K."/>
            <person name="Emmerich C."/>
        </authorList>
    </citation>
    <scope>NUCLEOTIDE SEQUENCE</scope>
    <source>
        <strain evidence="2">DP1</strain>
    </source>
</reference>
<feature type="compositionally biased region" description="Basic and acidic residues" evidence="1">
    <location>
        <begin position="437"/>
        <end position="449"/>
    </location>
</feature>
<dbReference type="EMBL" id="CAMPGE010001144">
    <property type="protein sequence ID" value="CAI2359915.1"/>
    <property type="molecule type" value="Genomic_DNA"/>
</dbReference>
<protein>
    <submittedName>
        <fullName evidence="2">Uncharacterized protein</fullName>
    </submittedName>
</protein>
<sequence>MNLETQGIPFLILSIDTGVSDQNSKQNLYLYAGDDVTDKAHEFCETYNLSKEAVPIIVNHVKSVVGQYQKKIDQTKSTNKGQQSSMAQVDESTNSQAQSKGKKPGSYYKNLNSSPGTPSPNSCFNSSDLKPSRMPTIKEDLCESQQNSTAKKSKPKESSKNISNVWSPKLGSSSKCASMSQITSIKDHNSSRKTSKHSNKKSFITKIYKKTSKFMSNKSPKRLDRSRSGKLPSKKNTKHLKTFKKSFKTIQTSQPQKPKTKQRFQRPKKLVPLATLRNVVPQNDITSTSKVSCERSDEKKTRPLKKLRTKSINRYKKRNNSVTSIFKSTISPPTKFLVEEKTYRSLERDFTDQNLSRTRSHVGKLNYHSSASRERVKKRASKGHMPKNLKVIGTRKCTFKPKMSKLKRKIINSAREDSRSSKKSESESSASRKIFSKFKESSKERDKLKLMTKRILKNSPGIRTDMCSSKTTKSKGYIRKSLLMSKKAHQSSKERRKQKYGIAKPYYKPSNFRKKLSPARSSSKSHSKSRTNSVSKESIAHLKSIDNECKRIYEKSKARLNNPFRKDISILPHQGSKPSKIMEKIRAKRMKELLELLNGDKDDHISTENIISSSIMDREDKNQGLDYQQFYQKLTDFSKSLTASERDVLFSKIRSMS</sequence>
<comment type="caution">
    <text evidence="2">The sequence shown here is derived from an EMBL/GenBank/DDBJ whole genome shotgun (WGS) entry which is preliminary data.</text>
</comment>